<evidence type="ECO:0000313" key="2">
    <source>
        <dbReference type="EMBL" id="KKK34754.1"/>
    </source>
</evidence>
<dbReference type="Proteomes" id="UP000034287">
    <property type="component" value="Unassembled WGS sequence"/>
</dbReference>
<sequence length="151" mass="16514">MKNRTLVYNALLAAIYVALTVVNPIGTMAIQIRVSEMLAVIPFFNRKYIPGIILGVGIANLFSGLGVMDVIVGVGIAVIAYTISYFIKNVWINAAQYSLLCGIFVGLMLWMVAGIPFWFSFVTITISTLITTFVGTFIFARIGDRILPALK</sequence>
<dbReference type="PANTHER" id="PTHR40044">
    <property type="entry name" value="INTEGRAL MEMBRANE PROTEIN-RELATED"/>
    <property type="match status" value="1"/>
</dbReference>
<dbReference type="EMBL" id="LAYZ01000003">
    <property type="protein sequence ID" value="KKK34754.1"/>
    <property type="molecule type" value="Genomic_DNA"/>
</dbReference>
<dbReference type="RefSeq" id="WP_046514848.1">
    <property type="nucleotide sequence ID" value="NZ_LAYZ01000003.1"/>
</dbReference>
<feature type="transmembrane region" description="Helical" evidence="1">
    <location>
        <begin position="90"/>
        <end position="111"/>
    </location>
</feature>
<proteinExistence type="predicted"/>
<keyword evidence="1" id="KW-1133">Transmembrane helix</keyword>
<reference evidence="2 3" key="1">
    <citation type="submission" date="2015-04" db="EMBL/GenBank/DDBJ databases">
        <title>Taxonomic description and genome sequence of Salinicoccus sediminis sp. nov., a novel hyper halotolerant bacterium isolated from marine sediment.</title>
        <authorList>
            <person name="Mathan Kumar R."/>
            <person name="Kaur G."/>
            <person name="Kumar N."/>
            <person name="Kumar A."/>
            <person name="Singh N.K."/>
            <person name="Kaur N."/>
            <person name="Mayilraj S."/>
        </authorList>
    </citation>
    <scope>NUCLEOTIDE SEQUENCE [LARGE SCALE GENOMIC DNA]</scope>
    <source>
        <strain evidence="2 3">SV-16</strain>
    </source>
</reference>
<feature type="transmembrane region" description="Helical" evidence="1">
    <location>
        <begin position="52"/>
        <end position="83"/>
    </location>
</feature>
<evidence type="ECO:0000256" key="1">
    <source>
        <dbReference type="SAM" id="Phobius"/>
    </source>
</evidence>
<dbReference type="STRING" id="1432562.WN59_06925"/>
<feature type="transmembrane region" description="Helical" evidence="1">
    <location>
        <begin position="117"/>
        <end position="140"/>
    </location>
</feature>
<protein>
    <recommendedName>
        <fullName evidence="4">QueT transporter family protein</fullName>
    </recommendedName>
</protein>
<evidence type="ECO:0008006" key="4">
    <source>
        <dbReference type="Google" id="ProtNLM"/>
    </source>
</evidence>
<comment type="caution">
    <text evidence="2">The sequence shown here is derived from an EMBL/GenBank/DDBJ whole genome shotgun (WGS) entry which is preliminary data.</text>
</comment>
<keyword evidence="1" id="KW-0812">Transmembrane</keyword>
<keyword evidence="1" id="KW-0472">Membrane</keyword>
<dbReference type="AlphaFoldDB" id="A0A0M2SJ76"/>
<feature type="transmembrane region" description="Helical" evidence="1">
    <location>
        <begin position="7"/>
        <end position="32"/>
    </location>
</feature>
<dbReference type="InterPro" id="IPR010387">
    <property type="entry name" value="QueT"/>
</dbReference>
<keyword evidence="3" id="KW-1185">Reference proteome</keyword>
<accession>A0A0M2SJ76</accession>
<dbReference type="PATRIC" id="fig|1432562.3.peg.1379"/>
<gene>
    <name evidence="2" type="ORF">WN59_06925</name>
</gene>
<dbReference type="Pfam" id="PF06177">
    <property type="entry name" value="QueT"/>
    <property type="match status" value="1"/>
</dbReference>
<dbReference type="OrthoDB" id="1706970at2"/>
<dbReference type="PANTHER" id="PTHR40044:SF1">
    <property type="entry name" value="INTEGRAL MEMBRANE PROTEIN"/>
    <property type="match status" value="1"/>
</dbReference>
<dbReference type="PIRSF" id="PIRSF031501">
    <property type="entry name" value="QueT"/>
    <property type="match status" value="1"/>
</dbReference>
<evidence type="ECO:0000313" key="3">
    <source>
        <dbReference type="Proteomes" id="UP000034287"/>
    </source>
</evidence>
<name>A0A0M2SJ76_9STAP</name>
<organism evidence="2 3">
    <name type="scientific">Salinicoccus sediminis</name>
    <dbReference type="NCBI Taxonomy" id="1432562"/>
    <lineage>
        <taxon>Bacteria</taxon>
        <taxon>Bacillati</taxon>
        <taxon>Bacillota</taxon>
        <taxon>Bacilli</taxon>
        <taxon>Bacillales</taxon>
        <taxon>Staphylococcaceae</taxon>
        <taxon>Salinicoccus</taxon>
    </lineage>
</organism>